<organism evidence="10 11">
    <name type="scientific">Chlamydomonas eustigma</name>
    <dbReference type="NCBI Taxonomy" id="1157962"/>
    <lineage>
        <taxon>Eukaryota</taxon>
        <taxon>Viridiplantae</taxon>
        <taxon>Chlorophyta</taxon>
        <taxon>core chlorophytes</taxon>
        <taxon>Chlorophyceae</taxon>
        <taxon>CS clade</taxon>
        <taxon>Chlamydomonadales</taxon>
        <taxon>Chlamydomonadaceae</taxon>
        <taxon>Chlamydomonas</taxon>
    </lineage>
</organism>
<keyword evidence="11" id="KW-1185">Reference proteome</keyword>
<evidence type="ECO:0000256" key="3">
    <source>
        <dbReference type="ARBA" id="ARBA00022517"/>
    </source>
</evidence>
<dbReference type="InterPro" id="IPR016484">
    <property type="entry name" value="GTPase_Der"/>
</dbReference>
<dbReference type="InterPro" id="IPR003593">
    <property type="entry name" value="AAA+_ATPase"/>
</dbReference>
<dbReference type="InterPro" id="IPR027417">
    <property type="entry name" value="P-loop_NTPase"/>
</dbReference>
<keyword evidence="3" id="KW-0690">Ribosome biogenesis</keyword>
<dbReference type="HAMAP" id="MF_00195">
    <property type="entry name" value="GTPase_Der"/>
    <property type="match status" value="1"/>
</dbReference>
<evidence type="ECO:0000256" key="8">
    <source>
        <dbReference type="SAM" id="MobiDB-lite"/>
    </source>
</evidence>
<dbReference type="Pfam" id="PF01926">
    <property type="entry name" value="MMR_HSR1"/>
    <property type="match status" value="2"/>
</dbReference>
<dbReference type="PROSITE" id="PS51712">
    <property type="entry name" value="G_ENGA"/>
    <property type="match status" value="1"/>
</dbReference>
<dbReference type="GO" id="GO:0005525">
    <property type="term" value="F:GTP binding"/>
    <property type="evidence" value="ECO:0007669"/>
    <property type="project" value="UniProtKB-KW"/>
</dbReference>
<evidence type="ECO:0000256" key="2">
    <source>
        <dbReference type="ARBA" id="ARBA00020953"/>
    </source>
</evidence>
<dbReference type="PRINTS" id="PR00326">
    <property type="entry name" value="GTP1OBG"/>
</dbReference>
<dbReference type="Gene3D" id="3.30.300.20">
    <property type="match status" value="1"/>
</dbReference>
<comment type="similarity">
    <text evidence="1">Belongs to the TRAFAC class TrmE-Era-EngA-EngB-Septin-like GTPase superfamily. EngA (Der) GTPase family.</text>
</comment>
<dbReference type="NCBIfam" id="TIGR03594">
    <property type="entry name" value="GTPase_EngA"/>
    <property type="match status" value="1"/>
</dbReference>
<dbReference type="STRING" id="1157962.A0A250X8P2"/>
<accession>A0A250X8P2</accession>
<feature type="region of interest" description="Disordered" evidence="8">
    <location>
        <begin position="596"/>
        <end position="624"/>
    </location>
</feature>
<evidence type="ECO:0000256" key="1">
    <source>
        <dbReference type="ARBA" id="ARBA00008279"/>
    </source>
</evidence>
<dbReference type="NCBIfam" id="TIGR00231">
    <property type="entry name" value="small_GTP"/>
    <property type="match status" value="2"/>
</dbReference>
<dbReference type="GO" id="GO:0009507">
    <property type="term" value="C:chloroplast"/>
    <property type="evidence" value="ECO:0007669"/>
    <property type="project" value="TreeGrafter"/>
</dbReference>
<keyword evidence="5" id="KW-0547">Nucleotide-binding</keyword>
<name>A0A250X8P2_9CHLO</name>
<dbReference type="InterPro" id="IPR032859">
    <property type="entry name" value="KH_dom-like"/>
</dbReference>
<dbReference type="InterPro" id="IPR031166">
    <property type="entry name" value="G_ENGA"/>
</dbReference>
<dbReference type="Gene3D" id="3.40.50.300">
    <property type="entry name" value="P-loop containing nucleotide triphosphate hydrolases"/>
    <property type="match status" value="2"/>
</dbReference>
<dbReference type="SUPFAM" id="SSF52540">
    <property type="entry name" value="P-loop containing nucleoside triphosphate hydrolases"/>
    <property type="match status" value="2"/>
</dbReference>
<dbReference type="OrthoDB" id="8954335at2759"/>
<dbReference type="Proteomes" id="UP000232323">
    <property type="component" value="Unassembled WGS sequence"/>
</dbReference>
<keyword evidence="4" id="KW-0677">Repeat</keyword>
<dbReference type="CDD" id="cd01894">
    <property type="entry name" value="EngA1"/>
    <property type="match status" value="1"/>
</dbReference>
<reference evidence="10 11" key="1">
    <citation type="submission" date="2017-08" db="EMBL/GenBank/DDBJ databases">
        <title>Acidophilic green algal genome provides insights into adaptation to an acidic environment.</title>
        <authorList>
            <person name="Hirooka S."/>
            <person name="Hirose Y."/>
            <person name="Kanesaki Y."/>
            <person name="Higuchi S."/>
            <person name="Fujiwara T."/>
            <person name="Onuma R."/>
            <person name="Era A."/>
            <person name="Ohbayashi R."/>
            <person name="Uzuka A."/>
            <person name="Nozaki H."/>
            <person name="Yoshikawa H."/>
            <person name="Miyagishima S.Y."/>
        </authorList>
    </citation>
    <scope>NUCLEOTIDE SEQUENCE [LARGE SCALE GENOMIC DNA]</scope>
    <source>
        <strain evidence="10 11">NIES-2499</strain>
    </source>
</reference>
<evidence type="ECO:0000259" key="9">
    <source>
        <dbReference type="PROSITE" id="PS51712"/>
    </source>
</evidence>
<proteinExistence type="inferred from homology"/>
<evidence type="ECO:0000256" key="4">
    <source>
        <dbReference type="ARBA" id="ARBA00022737"/>
    </source>
</evidence>
<dbReference type="CDD" id="cd01895">
    <property type="entry name" value="EngA2"/>
    <property type="match status" value="1"/>
</dbReference>
<dbReference type="EMBL" id="BEGY01000042">
    <property type="protein sequence ID" value="GAX79448.1"/>
    <property type="molecule type" value="Genomic_DNA"/>
</dbReference>
<feature type="compositionally biased region" description="Basic and acidic residues" evidence="8">
    <location>
        <begin position="597"/>
        <end position="616"/>
    </location>
</feature>
<evidence type="ECO:0000313" key="11">
    <source>
        <dbReference type="Proteomes" id="UP000232323"/>
    </source>
</evidence>
<keyword evidence="6" id="KW-0342">GTP-binding</keyword>
<dbReference type="FunFam" id="3.40.50.300:FF:000040">
    <property type="entry name" value="GTPase Der"/>
    <property type="match status" value="1"/>
</dbReference>
<sequence>MLLYPKGRIARNHSRAISTLTCHESIKCRFITKAASSDADFVDFAPEEVSSSDALRYERIAAALVARVEAMGDVPDDKQLLVEYGAYAEAVAAAQAQLKGLITPLKAQSHVKSSSDPFTLSESSPRSKRKLKIPDAYLPKVAIVGRPNVGKSAMFNRIAGSSIAVVYDEPGVTRDRLYTRAFWGDKEFVMIDTGGLMSDAARLSPELQQAAMRDISAEGLPSAIERQAAAGVAEADSLILLVDGQQGLQAGDREILMWLRQNHPMKKVVLAVNKCENANKADLMASEFWELGVEPMPVSAISGTGTGEMLDALIKTLPPPASLEESETVQLPLSIAIVGRPNVGKSSLLNAICGEERSIVCDMSGTTRDAVDTEVTLPSGQKINLIDTAGIRKRNKVADSKDGPESISVDRALRAMKRANVVVMVIDGSEGITQQDFRLSELAASEGNAVVVVVNKWDQVDQKKWTEESYKEEVGAQLRHVEWASVVCTTASEGEGVEKVLKAILKAGQEHERRVSTATLNLVLKEATSWKAPPTQRHSQRKGKIYYATQAATRPPSFVFFVNDAKLISDDYKRYMERQLRDNIGFNGTPLRMTWRGKPEREKGTVRVRDTAKKEAASSQKVKK</sequence>
<dbReference type="PANTHER" id="PTHR43834">
    <property type="entry name" value="GTPASE DER"/>
    <property type="match status" value="1"/>
</dbReference>
<evidence type="ECO:0000256" key="6">
    <source>
        <dbReference type="ARBA" id="ARBA00023134"/>
    </source>
</evidence>
<dbReference type="InterPro" id="IPR015946">
    <property type="entry name" value="KH_dom-like_a/b"/>
</dbReference>
<evidence type="ECO:0000313" key="10">
    <source>
        <dbReference type="EMBL" id="GAX79448.1"/>
    </source>
</evidence>
<dbReference type="InterPro" id="IPR005225">
    <property type="entry name" value="Small_GTP-bd"/>
</dbReference>
<dbReference type="Pfam" id="PF14714">
    <property type="entry name" value="KH_dom-like"/>
    <property type="match status" value="1"/>
</dbReference>
<dbReference type="AlphaFoldDB" id="A0A250X8P2"/>
<gene>
    <name evidence="10" type="ORF">CEUSTIGMA_g6889.t1</name>
</gene>
<dbReference type="GO" id="GO:0042254">
    <property type="term" value="P:ribosome biogenesis"/>
    <property type="evidence" value="ECO:0007669"/>
    <property type="project" value="UniProtKB-KW"/>
</dbReference>
<comment type="caution">
    <text evidence="10">The sequence shown here is derived from an EMBL/GenBank/DDBJ whole genome shotgun (WGS) entry which is preliminary data.</text>
</comment>
<dbReference type="FunFam" id="3.40.50.300:FF:001185">
    <property type="entry name" value="GTPase Der"/>
    <property type="match status" value="1"/>
</dbReference>
<evidence type="ECO:0000256" key="7">
    <source>
        <dbReference type="ARBA" id="ARBA00032345"/>
    </source>
</evidence>
<dbReference type="PANTHER" id="PTHR43834:SF2">
    <property type="entry name" value="GTPASE DER"/>
    <property type="match status" value="1"/>
</dbReference>
<feature type="domain" description="EngA-type G" evidence="9">
    <location>
        <begin position="333"/>
        <end position="512"/>
    </location>
</feature>
<dbReference type="FunFam" id="3.30.300.20:FF:000004">
    <property type="entry name" value="GTPase Der"/>
    <property type="match status" value="1"/>
</dbReference>
<evidence type="ECO:0000256" key="5">
    <source>
        <dbReference type="ARBA" id="ARBA00022741"/>
    </source>
</evidence>
<dbReference type="InterPro" id="IPR006073">
    <property type="entry name" value="GTP-bd"/>
</dbReference>
<dbReference type="SMART" id="SM00382">
    <property type="entry name" value="AAA"/>
    <property type="match status" value="2"/>
</dbReference>
<protein>
    <recommendedName>
        <fullName evidence="2">GTPase Der</fullName>
    </recommendedName>
    <alternativeName>
        <fullName evidence="7">GTP-binding protein EngA</fullName>
    </alternativeName>
</protein>